<dbReference type="EMBL" id="CM041544">
    <property type="protein sequence ID" value="KAI3363349.1"/>
    <property type="molecule type" value="Genomic_DNA"/>
</dbReference>
<evidence type="ECO:0000313" key="2">
    <source>
        <dbReference type="Proteomes" id="UP000831701"/>
    </source>
</evidence>
<reference evidence="1" key="1">
    <citation type="submission" date="2022-04" db="EMBL/GenBank/DDBJ databases">
        <title>Jade perch genome.</title>
        <authorList>
            <person name="Chao B."/>
        </authorList>
    </citation>
    <scope>NUCLEOTIDE SEQUENCE</scope>
    <source>
        <strain evidence="1">CB-2022</strain>
    </source>
</reference>
<comment type="caution">
    <text evidence="1">The sequence shown here is derived from an EMBL/GenBank/DDBJ whole genome shotgun (WGS) entry which is preliminary data.</text>
</comment>
<organism evidence="1 2">
    <name type="scientific">Scortum barcoo</name>
    <name type="common">barcoo grunter</name>
    <dbReference type="NCBI Taxonomy" id="214431"/>
    <lineage>
        <taxon>Eukaryota</taxon>
        <taxon>Metazoa</taxon>
        <taxon>Chordata</taxon>
        <taxon>Craniata</taxon>
        <taxon>Vertebrata</taxon>
        <taxon>Euteleostomi</taxon>
        <taxon>Actinopterygii</taxon>
        <taxon>Neopterygii</taxon>
        <taxon>Teleostei</taxon>
        <taxon>Neoteleostei</taxon>
        <taxon>Acanthomorphata</taxon>
        <taxon>Eupercaria</taxon>
        <taxon>Centrarchiformes</taxon>
        <taxon>Terapontoidei</taxon>
        <taxon>Terapontidae</taxon>
        <taxon>Scortum</taxon>
    </lineage>
</organism>
<accession>A0ACB8W6C4</accession>
<name>A0ACB8W6C4_9TELE</name>
<dbReference type="Proteomes" id="UP000831701">
    <property type="component" value="Chromosome 14"/>
</dbReference>
<proteinExistence type="predicted"/>
<protein>
    <submittedName>
        <fullName evidence="1">Uncharacterized protein</fullName>
    </submittedName>
</protein>
<gene>
    <name evidence="1" type="ORF">L3Q82_011975</name>
</gene>
<evidence type="ECO:0000313" key="1">
    <source>
        <dbReference type="EMBL" id="KAI3363349.1"/>
    </source>
</evidence>
<keyword evidence="2" id="KW-1185">Reference proteome</keyword>
<sequence length="112" mass="12773">MGERLPLPGTGIAAIMTDTSAISREYFKTECHSCPVLTKLHAQIPKTWPGKKADVDPDLQPYYMMGDELSIVEDCIVRENPSYNHWGQPIMSTPRKANEKQNSRFWMSFVLQ</sequence>